<gene>
    <name evidence="7" type="ORF">SMCB_2174</name>
</gene>
<keyword evidence="3 6" id="KW-0812">Transmembrane</keyword>
<evidence type="ECO:0000256" key="6">
    <source>
        <dbReference type="SAM" id="Phobius"/>
    </source>
</evidence>
<feature type="transmembrane region" description="Helical" evidence="6">
    <location>
        <begin position="73"/>
        <end position="93"/>
    </location>
</feature>
<feature type="transmembrane region" description="Helical" evidence="6">
    <location>
        <begin position="45"/>
        <end position="67"/>
    </location>
</feature>
<dbReference type="Pfam" id="PF01810">
    <property type="entry name" value="LysE"/>
    <property type="match status" value="1"/>
</dbReference>
<organism evidence="7 8">
    <name type="scientific">Serpentinimonas maccroryi</name>
    <dbReference type="NCBI Taxonomy" id="1458426"/>
    <lineage>
        <taxon>Bacteria</taxon>
        <taxon>Pseudomonadati</taxon>
        <taxon>Pseudomonadota</taxon>
        <taxon>Betaproteobacteria</taxon>
        <taxon>Burkholderiales</taxon>
        <taxon>Comamonadaceae</taxon>
        <taxon>Serpentinimonas</taxon>
    </lineage>
</organism>
<dbReference type="AlphaFoldDB" id="A0A060NRM9"/>
<dbReference type="PANTHER" id="PTHR30086">
    <property type="entry name" value="ARGININE EXPORTER PROTEIN ARGO"/>
    <property type="match status" value="1"/>
</dbReference>
<dbReference type="KEGG" id="cbab:SMCB_2174"/>
<dbReference type="EMBL" id="AP014569">
    <property type="protein sequence ID" value="BAO84402.1"/>
    <property type="molecule type" value="Genomic_DNA"/>
</dbReference>
<evidence type="ECO:0000256" key="2">
    <source>
        <dbReference type="ARBA" id="ARBA00022475"/>
    </source>
</evidence>
<keyword evidence="5 6" id="KW-0472">Membrane</keyword>
<evidence type="ECO:0000256" key="4">
    <source>
        <dbReference type="ARBA" id="ARBA00022989"/>
    </source>
</evidence>
<accession>A0A060NRM9</accession>
<keyword evidence="8" id="KW-1185">Reference proteome</keyword>
<feature type="transmembrane region" description="Helical" evidence="6">
    <location>
        <begin position="207"/>
        <end position="227"/>
    </location>
</feature>
<dbReference type="InterPro" id="IPR001123">
    <property type="entry name" value="LeuE-type"/>
</dbReference>
<reference evidence="7 8" key="1">
    <citation type="journal article" date="2014" name="Nat. Commun.">
        <title>Physiological and genomic features of highly alkaliphilic hydrogen-utilizing Betaproteobacteria from a continental serpentinizing site.</title>
        <authorList>
            <person name="Suzuki S."/>
            <person name="Kuenen J.G."/>
            <person name="Schipper K."/>
            <person name="van der Velde S."/>
            <person name="Ishii S."/>
            <person name="Wu A."/>
            <person name="Sorokin D.Y."/>
            <person name="Tenney A."/>
            <person name="Meng X.Y."/>
            <person name="Morrill P.L."/>
            <person name="Kamagata Y."/>
            <person name="Muyzer G."/>
            <person name="Nealson K.H."/>
        </authorList>
    </citation>
    <scope>NUCLEOTIDE SEQUENCE [LARGE SCALE GENOMIC DNA]</scope>
    <source>
        <strain evidence="7 8">B1</strain>
    </source>
</reference>
<evidence type="ECO:0000256" key="3">
    <source>
        <dbReference type="ARBA" id="ARBA00022692"/>
    </source>
</evidence>
<sequence length="228" mass="23481">MTLTLSTPAFFAGLLLSLSLIMAIGPQNAHVLRMGLQRQHVGLTVAVCVLADLVLIALGVLGLAQLGGLSDRLHGALVGAGVVFLLVYGWLAFQRCRQPLGAAAPVAASGATVATDAGTGLVAGQANAAAPITRRQAVLAALAFSWLNPHAWLDTAVLIGTASLAWGAAGTDFGLGAATGSVLWFLVLGGAAFWLGQRLQSLRLWRALDGLVALMMWGMAALLLYSLF</sequence>
<evidence type="ECO:0000313" key="7">
    <source>
        <dbReference type="EMBL" id="BAO84402.1"/>
    </source>
</evidence>
<keyword evidence="2" id="KW-1003">Cell membrane</keyword>
<comment type="subcellular location">
    <subcellularLocation>
        <location evidence="1">Cell membrane</location>
        <topology evidence="1">Multi-pass membrane protein</topology>
    </subcellularLocation>
</comment>
<proteinExistence type="predicted"/>
<protein>
    <submittedName>
        <fullName evidence="7">Lysine efflux permease</fullName>
    </submittedName>
</protein>
<dbReference type="Proteomes" id="UP000066014">
    <property type="component" value="Chromosome"/>
</dbReference>
<keyword evidence="4 6" id="KW-1133">Transmembrane helix</keyword>
<dbReference type="STRING" id="1458426.SMCB_2174"/>
<dbReference type="GO" id="GO:0005886">
    <property type="term" value="C:plasma membrane"/>
    <property type="evidence" value="ECO:0007669"/>
    <property type="project" value="UniProtKB-SubCell"/>
</dbReference>
<feature type="transmembrane region" description="Helical" evidence="6">
    <location>
        <begin position="6"/>
        <end position="24"/>
    </location>
</feature>
<name>A0A060NRM9_9BURK</name>
<evidence type="ECO:0000313" key="8">
    <source>
        <dbReference type="Proteomes" id="UP000066014"/>
    </source>
</evidence>
<dbReference type="PANTHER" id="PTHR30086:SF20">
    <property type="entry name" value="ARGININE EXPORTER PROTEIN ARGO-RELATED"/>
    <property type="match status" value="1"/>
</dbReference>
<dbReference type="HOGENOM" id="CLU_087840_0_1_4"/>
<feature type="transmembrane region" description="Helical" evidence="6">
    <location>
        <begin position="175"/>
        <end position="195"/>
    </location>
</feature>
<evidence type="ECO:0000256" key="1">
    <source>
        <dbReference type="ARBA" id="ARBA00004651"/>
    </source>
</evidence>
<dbReference type="GO" id="GO:0015171">
    <property type="term" value="F:amino acid transmembrane transporter activity"/>
    <property type="evidence" value="ECO:0007669"/>
    <property type="project" value="TreeGrafter"/>
</dbReference>
<evidence type="ECO:0000256" key="5">
    <source>
        <dbReference type="ARBA" id="ARBA00023136"/>
    </source>
</evidence>